<protein>
    <submittedName>
        <fullName evidence="4">DUF5050 domain-containing protein</fullName>
    </submittedName>
</protein>
<sequence length="344" mass="39509">MTKRKLLIITTLLMFSSLTFSGCKNAVEEKAVAVENSRKKIVNTYSNNSNKNDEKSNINKNSKENSNVTIKGNEKGNTAGNLNNFGFAAKKGDWIYYLHEEDGKRYLYKKKIDGSSKIKLTDDTPFYINVVGDYIYYNNTSDNNNIYRIKTDGTGREKISEDEVQEIYVEGNNIYYINLEDWKLYRLSIDKKEKVKLSDDTIEVGGIASDEEWIYYTNKGIHKIKKDGSDKTVVAEENSDFISLIGIEGDWIYYLNESGIFKIKKDKSSKENIFSGIAAWGNLDKEHIYFSDINNGCICKIDKDGKNKVKVVDDFAYKINVVGDSIYYDYSNRPIKLKWDKINK</sequence>
<dbReference type="PROSITE" id="PS51257">
    <property type="entry name" value="PROKAR_LIPOPROTEIN"/>
    <property type="match status" value="1"/>
</dbReference>
<dbReference type="InterPro" id="IPR011042">
    <property type="entry name" value="6-blade_b-propeller_TolB-like"/>
</dbReference>
<keyword evidence="2" id="KW-0732">Signal</keyword>
<comment type="caution">
    <text evidence="4">The sequence shown here is derived from an EMBL/GenBank/DDBJ whole genome shotgun (WGS) entry which is preliminary data.</text>
</comment>
<evidence type="ECO:0000313" key="5">
    <source>
        <dbReference type="Proteomes" id="UP001079657"/>
    </source>
</evidence>
<feature type="signal peptide" evidence="2">
    <location>
        <begin position="1"/>
        <end position="21"/>
    </location>
</feature>
<dbReference type="EMBL" id="JAPQES010000003">
    <property type="protein sequence ID" value="MCY6371165.1"/>
    <property type="molecule type" value="Genomic_DNA"/>
</dbReference>
<organism evidence="4 5">
    <name type="scientific">Clostridium ganghwense</name>
    <dbReference type="NCBI Taxonomy" id="312089"/>
    <lineage>
        <taxon>Bacteria</taxon>
        <taxon>Bacillati</taxon>
        <taxon>Bacillota</taxon>
        <taxon>Clostridia</taxon>
        <taxon>Eubacteriales</taxon>
        <taxon>Clostridiaceae</taxon>
        <taxon>Clostridium</taxon>
    </lineage>
</organism>
<evidence type="ECO:0000259" key="3">
    <source>
        <dbReference type="Pfam" id="PF16472"/>
    </source>
</evidence>
<dbReference type="PANTHER" id="PTHR32256">
    <property type="match status" value="1"/>
</dbReference>
<evidence type="ECO:0000256" key="1">
    <source>
        <dbReference type="SAM" id="MobiDB-lite"/>
    </source>
</evidence>
<gene>
    <name evidence="4" type="ORF">OXH55_11015</name>
</gene>
<accession>A0ABT4CQ37</accession>
<dbReference type="RefSeq" id="WP_268050022.1">
    <property type="nucleotide sequence ID" value="NZ_JAPQES010000003.1"/>
</dbReference>
<feature type="domain" description="Prolow-density lipoprotein receptor-related protein 1-like beta-propeller" evidence="3">
    <location>
        <begin position="77"/>
        <end position="332"/>
    </location>
</feature>
<dbReference type="InterPro" id="IPR053369">
    <property type="entry name" value="SrfA-induced_signal"/>
</dbReference>
<dbReference type="Proteomes" id="UP001079657">
    <property type="component" value="Unassembled WGS sequence"/>
</dbReference>
<feature type="region of interest" description="Disordered" evidence="1">
    <location>
        <begin position="43"/>
        <end position="75"/>
    </location>
</feature>
<dbReference type="InterPro" id="IPR032485">
    <property type="entry name" value="LRP1-like_beta_prop"/>
</dbReference>
<reference evidence="4" key="1">
    <citation type="submission" date="2022-12" db="EMBL/GenBank/DDBJ databases">
        <authorList>
            <person name="Wang J."/>
        </authorList>
    </citation>
    <scope>NUCLEOTIDE SEQUENCE</scope>
    <source>
        <strain evidence="4">HY-42-06</strain>
    </source>
</reference>
<keyword evidence="5" id="KW-1185">Reference proteome</keyword>
<evidence type="ECO:0000313" key="4">
    <source>
        <dbReference type="EMBL" id="MCY6371165.1"/>
    </source>
</evidence>
<feature type="compositionally biased region" description="Basic and acidic residues" evidence="1">
    <location>
        <begin position="51"/>
        <end position="63"/>
    </location>
</feature>
<dbReference type="Gene3D" id="2.120.10.30">
    <property type="entry name" value="TolB, C-terminal domain"/>
    <property type="match status" value="1"/>
</dbReference>
<proteinExistence type="predicted"/>
<dbReference type="SUPFAM" id="SSF63825">
    <property type="entry name" value="YWTD domain"/>
    <property type="match status" value="2"/>
</dbReference>
<dbReference type="Pfam" id="PF16472">
    <property type="entry name" value="DUF5050"/>
    <property type="match status" value="1"/>
</dbReference>
<dbReference type="PANTHER" id="PTHR32256:SF17">
    <property type="entry name" value="EGF-LIKE DOMAIN-CONTAINING PROTEIN"/>
    <property type="match status" value="1"/>
</dbReference>
<name>A0ABT4CQ37_9CLOT</name>
<evidence type="ECO:0000256" key="2">
    <source>
        <dbReference type="SAM" id="SignalP"/>
    </source>
</evidence>
<feature type="chain" id="PRO_5045327938" evidence="2">
    <location>
        <begin position="22"/>
        <end position="344"/>
    </location>
</feature>